<evidence type="ECO:0000256" key="3">
    <source>
        <dbReference type="ARBA" id="ARBA00022448"/>
    </source>
</evidence>
<protein>
    <submittedName>
        <fullName evidence="11">Uncharacterized protein</fullName>
    </submittedName>
</protein>
<evidence type="ECO:0000313" key="11">
    <source>
        <dbReference type="EMBL" id="PZC72864.1"/>
    </source>
</evidence>
<comment type="subcellular location">
    <subcellularLocation>
        <location evidence="1">Mitochondrion inner membrane</location>
    </subcellularLocation>
</comment>
<dbReference type="GO" id="GO:0015986">
    <property type="term" value="P:proton motive force-driven ATP synthesis"/>
    <property type="evidence" value="ECO:0007669"/>
    <property type="project" value="InterPro"/>
</dbReference>
<dbReference type="EMBL" id="KZ150148">
    <property type="protein sequence ID" value="PZC72864.1"/>
    <property type="molecule type" value="Genomic_DNA"/>
</dbReference>
<keyword evidence="12" id="KW-1185">Reference proteome</keyword>
<dbReference type="InterPro" id="IPR036204">
    <property type="entry name" value="ATP_synth_f6_sf_mt"/>
</dbReference>
<feature type="region of interest" description="Disordered" evidence="10">
    <location>
        <begin position="91"/>
        <end position="119"/>
    </location>
</feature>
<evidence type="ECO:0000256" key="6">
    <source>
        <dbReference type="ARBA" id="ARBA00022792"/>
    </source>
</evidence>
<dbReference type="InterPro" id="IPR008387">
    <property type="entry name" value="ATP_synth_f6_mt"/>
</dbReference>
<name>A0A2W1BGQ5_HELAM</name>
<feature type="compositionally biased region" description="Basic and acidic residues" evidence="10">
    <location>
        <begin position="91"/>
        <end position="105"/>
    </location>
</feature>
<evidence type="ECO:0000256" key="5">
    <source>
        <dbReference type="ARBA" id="ARBA00022781"/>
    </source>
</evidence>
<dbReference type="SUPFAM" id="SSF111357">
    <property type="entry name" value="Mitochondrial ATP synthase coupling factor 6"/>
    <property type="match status" value="1"/>
</dbReference>
<accession>A0A2W1BGQ5</accession>
<evidence type="ECO:0000256" key="10">
    <source>
        <dbReference type="SAM" id="MobiDB-lite"/>
    </source>
</evidence>
<dbReference type="GO" id="GO:0005743">
    <property type="term" value="C:mitochondrial inner membrane"/>
    <property type="evidence" value="ECO:0007669"/>
    <property type="project" value="UniProtKB-SubCell"/>
</dbReference>
<dbReference type="PANTHER" id="PTHR12441:SF10">
    <property type="entry name" value="ATP SYNTHASE-COUPLING FACTOR 6, MITOCHONDRIAL"/>
    <property type="match status" value="1"/>
</dbReference>
<comment type="similarity">
    <text evidence="2">Belongs to the eukaryotic ATPase subunit F6 family.</text>
</comment>
<evidence type="ECO:0000313" key="12">
    <source>
        <dbReference type="Proteomes" id="UP000249218"/>
    </source>
</evidence>
<keyword evidence="7" id="KW-0406">Ion transport</keyword>
<reference evidence="11 12" key="1">
    <citation type="journal article" date="2017" name="BMC Biol.">
        <title>Genomic innovations, transcriptional plasticity and gene loss underlying the evolution and divergence of two highly polyphagous and invasive Helicoverpa pest species.</title>
        <authorList>
            <person name="Pearce S.L."/>
            <person name="Clarke D.F."/>
            <person name="East P.D."/>
            <person name="Elfekih S."/>
            <person name="Gordon K.H."/>
            <person name="Jermiin L.S."/>
            <person name="McGaughran A."/>
            <person name="Oakeshott J.G."/>
            <person name="Papanikolaou A."/>
            <person name="Perera O.P."/>
            <person name="Rane R.V."/>
            <person name="Richards S."/>
            <person name="Tay W.T."/>
            <person name="Walsh T.K."/>
            <person name="Anderson A."/>
            <person name="Anderson C.J."/>
            <person name="Asgari S."/>
            <person name="Board P.G."/>
            <person name="Bretschneider A."/>
            <person name="Campbell P.M."/>
            <person name="Chertemps T."/>
            <person name="Christeller J.T."/>
            <person name="Coppin C.W."/>
            <person name="Downes S.J."/>
            <person name="Duan G."/>
            <person name="Farnsworth C.A."/>
            <person name="Good R.T."/>
            <person name="Han L.B."/>
            <person name="Han Y.C."/>
            <person name="Hatje K."/>
            <person name="Horne I."/>
            <person name="Huang Y.P."/>
            <person name="Hughes D.S."/>
            <person name="Jacquin-Joly E."/>
            <person name="James W."/>
            <person name="Jhangiani S."/>
            <person name="Kollmar M."/>
            <person name="Kuwar S.S."/>
            <person name="Li S."/>
            <person name="Liu N.Y."/>
            <person name="Maibeche M.T."/>
            <person name="Miller J.R."/>
            <person name="Montagne N."/>
            <person name="Perry T."/>
            <person name="Qu J."/>
            <person name="Song S.V."/>
            <person name="Sutton G.G."/>
            <person name="Vogel H."/>
            <person name="Walenz B.P."/>
            <person name="Xu W."/>
            <person name="Zhang H.J."/>
            <person name="Zou Z."/>
            <person name="Batterham P."/>
            <person name="Edwards O.R."/>
            <person name="Feyereisen R."/>
            <person name="Gibbs R.A."/>
            <person name="Heckel D.G."/>
            <person name="McGrath A."/>
            <person name="Robin C."/>
            <person name="Scherer S.E."/>
            <person name="Worley K.C."/>
            <person name="Wu Y.D."/>
        </authorList>
    </citation>
    <scope>NUCLEOTIDE SEQUENCE [LARGE SCALE GENOMIC DNA]</scope>
    <source>
        <strain evidence="11">Harm_GR_Male_#8</strain>
        <tissue evidence="11">Whole organism</tissue>
    </source>
</reference>
<organism evidence="11 12">
    <name type="scientific">Helicoverpa armigera</name>
    <name type="common">Cotton bollworm</name>
    <name type="synonym">Heliothis armigera</name>
    <dbReference type="NCBI Taxonomy" id="29058"/>
    <lineage>
        <taxon>Eukaryota</taxon>
        <taxon>Metazoa</taxon>
        <taxon>Ecdysozoa</taxon>
        <taxon>Arthropoda</taxon>
        <taxon>Hexapoda</taxon>
        <taxon>Insecta</taxon>
        <taxon>Pterygota</taxon>
        <taxon>Neoptera</taxon>
        <taxon>Endopterygota</taxon>
        <taxon>Lepidoptera</taxon>
        <taxon>Glossata</taxon>
        <taxon>Ditrysia</taxon>
        <taxon>Noctuoidea</taxon>
        <taxon>Noctuidae</taxon>
        <taxon>Heliothinae</taxon>
        <taxon>Helicoverpa</taxon>
    </lineage>
</organism>
<dbReference type="Proteomes" id="UP000249218">
    <property type="component" value="Unassembled WGS sequence"/>
</dbReference>
<keyword evidence="6" id="KW-0999">Mitochondrion inner membrane</keyword>
<proteinExistence type="inferred from homology"/>
<dbReference type="AlphaFoldDB" id="A0A2W1BGQ5"/>
<keyword evidence="4" id="KW-0138">CF(0)</keyword>
<dbReference type="GO" id="GO:0045259">
    <property type="term" value="C:proton-transporting ATP synthase complex"/>
    <property type="evidence" value="ECO:0007669"/>
    <property type="project" value="UniProtKB-KW"/>
</dbReference>
<evidence type="ECO:0000256" key="9">
    <source>
        <dbReference type="ARBA" id="ARBA00023136"/>
    </source>
</evidence>
<evidence type="ECO:0000256" key="2">
    <source>
        <dbReference type="ARBA" id="ARBA00007346"/>
    </source>
</evidence>
<dbReference type="FunFam" id="1.10.246.110:FF:000001">
    <property type="entry name" value="ATP synthase-coupling factor 6, mitochondrial"/>
    <property type="match status" value="1"/>
</dbReference>
<dbReference type="OMA" id="PLDDINM"/>
<keyword evidence="8" id="KW-0496">Mitochondrion</keyword>
<sequence length="119" mass="13119">MIAFKFLSGVRAAVVSRVITRNKGSASDPVQQLFVDKIREYRQKSADGKFVDPSPAILKELKAELGKLEKHYGGGPGVDMTAFPDIKFGEPKLDPIDEVIPEKPSARGAKKKKKKPKKK</sequence>
<dbReference type="Pfam" id="PF05511">
    <property type="entry name" value="ATP-synt_F6"/>
    <property type="match status" value="1"/>
</dbReference>
<dbReference type="GO" id="GO:0015078">
    <property type="term" value="F:proton transmembrane transporter activity"/>
    <property type="evidence" value="ECO:0007669"/>
    <property type="project" value="InterPro"/>
</dbReference>
<evidence type="ECO:0000256" key="1">
    <source>
        <dbReference type="ARBA" id="ARBA00004273"/>
    </source>
</evidence>
<evidence type="ECO:0000256" key="4">
    <source>
        <dbReference type="ARBA" id="ARBA00022547"/>
    </source>
</evidence>
<dbReference type="Gene3D" id="1.10.246.110">
    <property type="entry name" value="Mitochondrial ATP synthase-coupling factor 6"/>
    <property type="match status" value="1"/>
</dbReference>
<evidence type="ECO:0000256" key="8">
    <source>
        <dbReference type="ARBA" id="ARBA00023128"/>
    </source>
</evidence>
<keyword evidence="3" id="KW-0813">Transport</keyword>
<evidence type="ECO:0000256" key="7">
    <source>
        <dbReference type="ARBA" id="ARBA00023065"/>
    </source>
</evidence>
<dbReference type="PANTHER" id="PTHR12441">
    <property type="entry name" value="ATP SYNTHASE COUPLING FACTOR 6, MITOCHONDRIAL"/>
    <property type="match status" value="1"/>
</dbReference>
<feature type="compositionally biased region" description="Basic residues" evidence="10">
    <location>
        <begin position="108"/>
        <end position="119"/>
    </location>
</feature>
<dbReference type="OrthoDB" id="8902296at2759"/>
<keyword evidence="5" id="KW-0375">Hydrogen ion transport</keyword>
<keyword evidence="9" id="KW-0472">Membrane</keyword>
<gene>
    <name evidence="11" type="primary">HaOG210509</name>
    <name evidence="11" type="ORF">B5X24_HaOG210509</name>
</gene>